<reference evidence="2 3" key="1">
    <citation type="submission" date="2022-03" db="EMBL/GenBank/DDBJ databases">
        <title>Complete genome analysis of Roseomonas KG 17.1 : a prolific producer of plant growth promoters.</title>
        <authorList>
            <person name="Saadouli I."/>
            <person name="Najjari A."/>
            <person name="Mosbah A."/>
            <person name="Ouzari H.I."/>
        </authorList>
    </citation>
    <scope>NUCLEOTIDE SEQUENCE [LARGE SCALE GENOMIC DNA]</scope>
    <source>
        <strain evidence="2 3">KG17-1</strain>
    </source>
</reference>
<accession>A0ABS9VZS8</accession>
<evidence type="ECO:0000313" key="3">
    <source>
        <dbReference type="Proteomes" id="UP001201985"/>
    </source>
</evidence>
<protein>
    <submittedName>
        <fullName evidence="2">DUF2244 domain-containing protein</fullName>
    </submittedName>
</protein>
<gene>
    <name evidence="2" type="ORF">MON41_01860</name>
</gene>
<dbReference type="Proteomes" id="UP001201985">
    <property type="component" value="Unassembled WGS sequence"/>
</dbReference>
<keyword evidence="1" id="KW-0472">Membrane</keyword>
<keyword evidence="1" id="KW-0812">Transmembrane</keyword>
<keyword evidence="3" id="KW-1185">Reference proteome</keyword>
<comment type="caution">
    <text evidence="2">The sequence shown here is derived from an EMBL/GenBank/DDBJ whole genome shotgun (WGS) entry which is preliminary data.</text>
</comment>
<dbReference type="InterPro" id="IPR019253">
    <property type="entry name" value="DUF2244_TM"/>
</dbReference>
<dbReference type="RefSeq" id="WP_120006541.1">
    <property type="nucleotide sequence ID" value="NZ_JALBUU010000004.1"/>
</dbReference>
<evidence type="ECO:0000313" key="2">
    <source>
        <dbReference type="EMBL" id="MCI0752509.1"/>
    </source>
</evidence>
<sequence>MSATSEPGPEPLLFQAVSTPSRSLRPMALVVLAVLCVGWPILGSILFVVLGAWPVVPFLGVESALVLGAVVLHHRWSGRSREVISITPSHLSVRWRDGRRRQGEATLDPYWVRVELSERHGLTLVQRERRVMIGRFLSDEEKADLAQALDQALAAYRRPVFDNPQLRDP</sequence>
<name>A0ABS9VZS8_9PROT</name>
<feature type="transmembrane region" description="Helical" evidence="1">
    <location>
        <begin position="55"/>
        <end position="72"/>
    </location>
</feature>
<proteinExistence type="predicted"/>
<keyword evidence="1" id="KW-1133">Transmembrane helix</keyword>
<dbReference type="Pfam" id="PF10003">
    <property type="entry name" value="DUF2244"/>
    <property type="match status" value="1"/>
</dbReference>
<feature type="transmembrane region" description="Helical" evidence="1">
    <location>
        <begin position="28"/>
        <end position="49"/>
    </location>
</feature>
<evidence type="ECO:0000256" key="1">
    <source>
        <dbReference type="SAM" id="Phobius"/>
    </source>
</evidence>
<dbReference type="EMBL" id="JALBUU010000004">
    <property type="protein sequence ID" value="MCI0752509.1"/>
    <property type="molecule type" value="Genomic_DNA"/>
</dbReference>
<organism evidence="2 3">
    <name type="scientific">Teichococcus vastitatis</name>
    <dbReference type="NCBI Taxonomy" id="2307076"/>
    <lineage>
        <taxon>Bacteria</taxon>
        <taxon>Pseudomonadati</taxon>
        <taxon>Pseudomonadota</taxon>
        <taxon>Alphaproteobacteria</taxon>
        <taxon>Acetobacterales</taxon>
        <taxon>Roseomonadaceae</taxon>
        <taxon>Roseomonas</taxon>
    </lineage>
</organism>